<name>V4KXE5_EUTSA</name>
<sequence length="82" mass="9416">MGFSLDPLGFRETQMSFSHLFRKVKEWSKKFEDINFVWLARNGNQPADLLSKSPIQGNGKYMFHSLITAVITNVNDVSNYVC</sequence>
<dbReference type="AlphaFoldDB" id="V4KXE5"/>
<organism evidence="2 3">
    <name type="scientific">Eutrema salsugineum</name>
    <name type="common">Saltwater cress</name>
    <name type="synonym">Sisymbrium salsugineum</name>
    <dbReference type="NCBI Taxonomy" id="72664"/>
    <lineage>
        <taxon>Eukaryota</taxon>
        <taxon>Viridiplantae</taxon>
        <taxon>Streptophyta</taxon>
        <taxon>Embryophyta</taxon>
        <taxon>Tracheophyta</taxon>
        <taxon>Spermatophyta</taxon>
        <taxon>Magnoliopsida</taxon>
        <taxon>eudicotyledons</taxon>
        <taxon>Gunneridae</taxon>
        <taxon>Pentapetalae</taxon>
        <taxon>rosids</taxon>
        <taxon>malvids</taxon>
        <taxon>Brassicales</taxon>
        <taxon>Brassicaceae</taxon>
        <taxon>Eutremeae</taxon>
        <taxon>Eutrema</taxon>
    </lineage>
</organism>
<evidence type="ECO:0000313" key="2">
    <source>
        <dbReference type="EMBL" id="ESQ32063.1"/>
    </source>
</evidence>
<dbReference type="Gramene" id="ESQ32063">
    <property type="protein sequence ID" value="ESQ32063"/>
    <property type="gene ID" value="EUTSA_v10005431mg"/>
</dbReference>
<dbReference type="GO" id="GO:0004523">
    <property type="term" value="F:RNA-DNA hybrid ribonuclease activity"/>
    <property type="evidence" value="ECO:0007669"/>
    <property type="project" value="InterPro"/>
</dbReference>
<feature type="domain" description="RNase H type-1" evidence="1">
    <location>
        <begin position="13"/>
        <end position="52"/>
    </location>
</feature>
<evidence type="ECO:0000313" key="3">
    <source>
        <dbReference type="Proteomes" id="UP000030689"/>
    </source>
</evidence>
<dbReference type="EMBL" id="KI517748">
    <property type="protein sequence ID" value="ESQ32063.1"/>
    <property type="molecule type" value="Genomic_DNA"/>
</dbReference>
<dbReference type="Pfam" id="PF13456">
    <property type="entry name" value="RVT_3"/>
    <property type="match status" value="1"/>
</dbReference>
<dbReference type="GO" id="GO:0003676">
    <property type="term" value="F:nucleic acid binding"/>
    <property type="evidence" value="ECO:0007669"/>
    <property type="project" value="InterPro"/>
</dbReference>
<evidence type="ECO:0000259" key="1">
    <source>
        <dbReference type="Pfam" id="PF13456"/>
    </source>
</evidence>
<dbReference type="InterPro" id="IPR002156">
    <property type="entry name" value="RNaseH_domain"/>
</dbReference>
<reference evidence="2 3" key="1">
    <citation type="journal article" date="2013" name="Front. Plant Sci.">
        <title>The Reference Genome of the Halophytic Plant Eutrema salsugineum.</title>
        <authorList>
            <person name="Yang R."/>
            <person name="Jarvis D.E."/>
            <person name="Chen H."/>
            <person name="Beilstein M.A."/>
            <person name="Grimwood J."/>
            <person name="Jenkins J."/>
            <person name="Shu S."/>
            <person name="Prochnik S."/>
            <person name="Xin M."/>
            <person name="Ma C."/>
            <person name="Schmutz J."/>
            <person name="Wing R.A."/>
            <person name="Mitchell-Olds T."/>
            <person name="Schumaker K.S."/>
            <person name="Wang X."/>
        </authorList>
    </citation>
    <scope>NUCLEOTIDE SEQUENCE [LARGE SCALE GENOMIC DNA]</scope>
</reference>
<protein>
    <recommendedName>
        <fullName evidence="1">RNase H type-1 domain-containing protein</fullName>
    </recommendedName>
</protein>
<dbReference type="KEGG" id="eus:EUTSA_v10005431mg"/>
<keyword evidence="3" id="KW-1185">Reference proteome</keyword>
<accession>V4KXE5</accession>
<proteinExistence type="predicted"/>
<dbReference type="Proteomes" id="UP000030689">
    <property type="component" value="Unassembled WGS sequence"/>
</dbReference>
<gene>
    <name evidence="2" type="ORF">EUTSA_v10005431mg</name>
</gene>